<dbReference type="PRINTS" id="PR01790">
    <property type="entry name" value="SMP30FAMILY"/>
</dbReference>
<dbReference type="Gene3D" id="2.120.10.30">
    <property type="entry name" value="TolB, C-terminal domain"/>
    <property type="match status" value="1"/>
</dbReference>
<dbReference type="OrthoDB" id="2633250at2"/>
<organism evidence="5 6">
    <name type="scientific">Rhizorhabdus histidinilytica</name>
    <dbReference type="NCBI Taxonomy" id="439228"/>
    <lineage>
        <taxon>Bacteria</taxon>
        <taxon>Pseudomonadati</taxon>
        <taxon>Pseudomonadota</taxon>
        <taxon>Alphaproteobacteria</taxon>
        <taxon>Sphingomonadales</taxon>
        <taxon>Sphingomonadaceae</taxon>
        <taxon>Rhizorhabdus</taxon>
    </lineage>
</organism>
<dbReference type="InterPro" id="IPR005511">
    <property type="entry name" value="SMP-30"/>
</dbReference>
<protein>
    <submittedName>
        <fullName evidence="5">Sugar lactone lactonase YvrE</fullName>
    </submittedName>
</protein>
<proteinExistence type="inferred from homology"/>
<name>A0A1T5A3E1_9SPHN</name>
<evidence type="ECO:0000256" key="2">
    <source>
        <dbReference type="PIRSR" id="PIRSR605511-1"/>
    </source>
</evidence>
<feature type="binding site" evidence="3">
    <location>
        <position position="16"/>
    </location>
    <ligand>
        <name>a divalent metal cation</name>
        <dbReference type="ChEBI" id="CHEBI:60240"/>
    </ligand>
</feature>
<keyword evidence="3" id="KW-0862">Zinc</keyword>
<evidence type="ECO:0000259" key="4">
    <source>
        <dbReference type="Pfam" id="PF08450"/>
    </source>
</evidence>
<evidence type="ECO:0000313" key="5">
    <source>
        <dbReference type="EMBL" id="SKB29511.1"/>
    </source>
</evidence>
<comment type="similarity">
    <text evidence="1">Belongs to the SMP-30/CGR1 family.</text>
</comment>
<reference evidence="6" key="1">
    <citation type="submission" date="2017-02" db="EMBL/GenBank/DDBJ databases">
        <authorList>
            <person name="Varghese N."/>
            <person name="Submissions S."/>
        </authorList>
    </citation>
    <scope>NUCLEOTIDE SEQUENCE [LARGE SCALE GENOMIC DNA]</scope>
    <source>
        <strain evidence="6">UM2</strain>
    </source>
</reference>
<dbReference type="InterPro" id="IPR013658">
    <property type="entry name" value="SGL"/>
</dbReference>
<feature type="binding site" evidence="3">
    <location>
        <position position="202"/>
    </location>
    <ligand>
        <name>a divalent metal cation</name>
        <dbReference type="ChEBI" id="CHEBI:60240"/>
    </ligand>
</feature>
<dbReference type="SUPFAM" id="SSF63829">
    <property type="entry name" value="Calcium-dependent phosphotriesterase"/>
    <property type="match status" value="1"/>
</dbReference>
<keyword evidence="3" id="KW-0479">Metal-binding</keyword>
<dbReference type="GO" id="GO:0019853">
    <property type="term" value="P:L-ascorbic acid biosynthetic process"/>
    <property type="evidence" value="ECO:0007669"/>
    <property type="project" value="TreeGrafter"/>
</dbReference>
<comment type="cofactor">
    <cofactor evidence="3">
        <name>Zn(2+)</name>
        <dbReference type="ChEBI" id="CHEBI:29105"/>
    </cofactor>
    <text evidence="3">Binds 1 divalent metal cation per subunit.</text>
</comment>
<keyword evidence="6" id="KW-1185">Reference proteome</keyword>
<feature type="binding site" evidence="3">
    <location>
        <position position="101"/>
    </location>
    <ligand>
        <name>substrate</name>
    </ligand>
</feature>
<dbReference type="RefSeq" id="WP_079646471.1">
    <property type="nucleotide sequence ID" value="NZ_FUYM01000001.1"/>
</dbReference>
<dbReference type="PANTHER" id="PTHR10907:SF47">
    <property type="entry name" value="REGUCALCIN"/>
    <property type="match status" value="1"/>
</dbReference>
<dbReference type="AlphaFoldDB" id="A0A1T5A3E1"/>
<dbReference type="GO" id="GO:0005509">
    <property type="term" value="F:calcium ion binding"/>
    <property type="evidence" value="ECO:0007669"/>
    <property type="project" value="TreeGrafter"/>
</dbReference>
<dbReference type="Proteomes" id="UP000189818">
    <property type="component" value="Unassembled WGS sequence"/>
</dbReference>
<evidence type="ECO:0000256" key="1">
    <source>
        <dbReference type="ARBA" id="ARBA00008853"/>
    </source>
</evidence>
<dbReference type="PANTHER" id="PTHR10907">
    <property type="entry name" value="REGUCALCIN"/>
    <property type="match status" value="1"/>
</dbReference>
<dbReference type="STRING" id="439228.SAMN06295920_101542"/>
<evidence type="ECO:0000313" key="6">
    <source>
        <dbReference type="Proteomes" id="UP000189818"/>
    </source>
</evidence>
<accession>A0A1T5A3E1</accession>
<dbReference type="GO" id="GO:0004341">
    <property type="term" value="F:gluconolactonase activity"/>
    <property type="evidence" value="ECO:0007669"/>
    <property type="project" value="TreeGrafter"/>
</dbReference>
<feature type="binding site" evidence="3">
    <location>
        <position position="103"/>
    </location>
    <ligand>
        <name>substrate</name>
    </ligand>
</feature>
<evidence type="ECO:0000256" key="3">
    <source>
        <dbReference type="PIRSR" id="PIRSR605511-2"/>
    </source>
</evidence>
<gene>
    <name evidence="5" type="ORF">SAMN06295920_101542</name>
</gene>
<dbReference type="InterPro" id="IPR011042">
    <property type="entry name" value="6-blade_b-propeller_TolB-like"/>
</dbReference>
<sequence>MAQVECVLDIRAESGETPVWSVAEQRLFWVDQLAFTLNAFDPATGRNEAWTMPAHISSFAIRGRGEKLLVALRTGLFDFDRASGALTPVAAPPPYDQAALRYNDGRCDRQGRYVVGSVDLSFFENRIPGRAAVYRLDATGLAPIVRDITCSNGLAFSPDGRTMYLADTVQNAVFAYDYDVATGTPGNRRDFVRFGPVEGKPDGAEVDSEGGYWVALLMKGAVARYTPDGKLDRLIPVPVLQPTKIAFGGPDLATLYLTSAGHRHLPGDEPLGDQAGGLFAIDTGFRGIAEPQFAF</sequence>
<feature type="active site" description="Proton donor/acceptor" evidence="2">
    <location>
        <position position="202"/>
    </location>
</feature>
<feature type="binding site" evidence="3">
    <location>
        <position position="152"/>
    </location>
    <ligand>
        <name>a divalent metal cation</name>
        <dbReference type="ChEBI" id="CHEBI:60240"/>
    </ligand>
</feature>
<dbReference type="EMBL" id="FUYM01000001">
    <property type="protein sequence ID" value="SKB29511.1"/>
    <property type="molecule type" value="Genomic_DNA"/>
</dbReference>
<feature type="domain" description="SMP-30/Gluconolactonase/LRE-like region" evidence="4">
    <location>
        <begin position="15"/>
        <end position="260"/>
    </location>
</feature>
<dbReference type="Pfam" id="PF08450">
    <property type="entry name" value="SGL"/>
    <property type="match status" value="1"/>
</dbReference>